<evidence type="ECO:0000313" key="2">
    <source>
        <dbReference type="Proteomes" id="UP000199800"/>
    </source>
</evidence>
<dbReference type="SUPFAM" id="SSF52058">
    <property type="entry name" value="L domain-like"/>
    <property type="match status" value="1"/>
</dbReference>
<name>A0A1I0EGR6_9FIRM</name>
<dbReference type="InterPro" id="IPR032675">
    <property type="entry name" value="LRR_dom_sf"/>
</dbReference>
<dbReference type="RefSeq" id="WP_092478492.1">
    <property type="nucleotide sequence ID" value="NZ_FOHN01000021.1"/>
</dbReference>
<dbReference type="EMBL" id="FOHN01000021">
    <property type="protein sequence ID" value="SET44246.1"/>
    <property type="molecule type" value="Genomic_DNA"/>
</dbReference>
<dbReference type="InterPro" id="IPR026906">
    <property type="entry name" value="LRR_5"/>
</dbReference>
<sequence length="511" mass="56973">MKDGVKRKLLVRIIIALGIFLIAGVDEGGVVQAKKYETYEETIQEVKWKINVYPSGEGVIYPAYSKQIAGKITIPDTVAGQKVTAIKEYAFEECGKLEKLEFSQCTSLKKIGDSACIKCSALKEVEVSGCINLTTIEDGAFAYCSSLESMDLSSCTKLDVIGDYTFYSCDKIETIDLSGCSSLSKLGKEAMACCGSLMDILISPENGNYLSADGGVYTKAGNKLITFSGGRQEGKGIDSVKEIGEYALEGAKIERLDLSECRKLTVIGYYAFTSCQYLKDICLPDSLETVKYEAFSETVVQNIYYCGTYEKFKRISIDTGSGMFKGSPNIIYMEISVITQPENQVWEYPQDIIPLEVETTYGIGKDGNQTGTLSYQWYQNTTNSNIGGIQIQGATDRRYKPDIEKEITYCYCEITSQCDNFTYTTVSDVAVVEVTCGTEFLENFVELKKTICDAMIKIESGIYVENVKFKTYKVYVMICKNKLEENEIHSKEELHSAKQKIQHTEEKLTLR</sequence>
<protein>
    <submittedName>
        <fullName evidence="1">Leucine rich repeat-containing protein</fullName>
    </submittedName>
</protein>
<dbReference type="Proteomes" id="UP000199800">
    <property type="component" value="Unassembled WGS sequence"/>
</dbReference>
<dbReference type="Pfam" id="PF13306">
    <property type="entry name" value="LRR_5"/>
    <property type="match status" value="2"/>
</dbReference>
<dbReference type="AlphaFoldDB" id="A0A1I0EGR6"/>
<dbReference type="STRING" id="29364.SAMN04487772_1216"/>
<evidence type="ECO:0000313" key="1">
    <source>
        <dbReference type="EMBL" id="SET44246.1"/>
    </source>
</evidence>
<dbReference type="OrthoDB" id="1908369at2"/>
<organism evidence="1 2">
    <name type="scientific">[Clostridium] polysaccharolyticum</name>
    <dbReference type="NCBI Taxonomy" id="29364"/>
    <lineage>
        <taxon>Bacteria</taxon>
        <taxon>Bacillati</taxon>
        <taxon>Bacillota</taxon>
        <taxon>Clostridia</taxon>
        <taxon>Lachnospirales</taxon>
        <taxon>Lachnospiraceae</taxon>
    </lineage>
</organism>
<dbReference type="PANTHER" id="PTHR45661">
    <property type="entry name" value="SURFACE ANTIGEN"/>
    <property type="match status" value="1"/>
</dbReference>
<gene>
    <name evidence="1" type="ORF">SAMN04487772_1216</name>
</gene>
<dbReference type="Gene3D" id="3.80.10.10">
    <property type="entry name" value="Ribonuclease Inhibitor"/>
    <property type="match status" value="1"/>
</dbReference>
<dbReference type="SMART" id="SM00367">
    <property type="entry name" value="LRR_CC"/>
    <property type="match status" value="4"/>
</dbReference>
<keyword evidence="2" id="KW-1185">Reference proteome</keyword>
<reference evidence="1 2" key="1">
    <citation type="submission" date="2016-10" db="EMBL/GenBank/DDBJ databases">
        <authorList>
            <person name="de Groot N.N."/>
        </authorList>
    </citation>
    <scope>NUCLEOTIDE SEQUENCE [LARGE SCALE GENOMIC DNA]</scope>
    <source>
        <strain evidence="1 2">DSM 1801</strain>
    </source>
</reference>
<dbReference type="InterPro" id="IPR006553">
    <property type="entry name" value="Leu-rich_rpt_Cys-con_subtyp"/>
</dbReference>
<proteinExistence type="predicted"/>
<dbReference type="Gene3D" id="2.60.40.2700">
    <property type="match status" value="1"/>
</dbReference>
<dbReference type="InterPro" id="IPR053139">
    <property type="entry name" value="Surface_bspA-like"/>
</dbReference>
<dbReference type="PANTHER" id="PTHR45661:SF3">
    <property type="entry name" value="IG-LIKE DOMAIN-CONTAINING PROTEIN"/>
    <property type="match status" value="1"/>
</dbReference>
<accession>A0A1I0EGR6</accession>